<dbReference type="EMBL" id="KN050674">
    <property type="protein sequence ID" value="KFL97517.1"/>
    <property type="molecule type" value="Genomic_DNA"/>
</dbReference>
<protein>
    <submittedName>
        <fullName evidence="1">Uncharacterized protein</fullName>
    </submittedName>
</protein>
<accession>A0AB34P1H3</accession>
<evidence type="ECO:0000313" key="1">
    <source>
        <dbReference type="EMBL" id="KFL97517.1"/>
    </source>
</evidence>
<name>A0AB34P1H3_LACGS</name>
<sequence>MQYYKFDVILLALLFTLSIEHTFYCTKLRNRMGTCISQGVKKRPAFYTGRFFKD</sequence>
<proteinExistence type="predicted"/>
<organism evidence="1 2">
    <name type="scientific">Lactobacillus gasseri SV-16A-US</name>
    <dbReference type="NCBI Taxonomy" id="575604"/>
    <lineage>
        <taxon>Bacteria</taxon>
        <taxon>Bacillati</taxon>
        <taxon>Bacillota</taxon>
        <taxon>Bacilli</taxon>
        <taxon>Lactobacillales</taxon>
        <taxon>Lactobacillaceae</taxon>
        <taxon>Lactobacillus</taxon>
    </lineage>
</organism>
<gene>
    <name evidence="1" type="ORF">HMPREF5175_00355</name>
</gene>
<dbReference type="AlphaFoldDB" id="A0AB34P1H3"/>
<dbReference type="Proteomes" id="UP000030761">
    <property type="component" value="Unassembled WGS sequence"/>
</dbReference>
<reference evidence="1 2" key="1">
    <citation type="submission" date="2010-03" db="EMBL/GenBank/DDBJ databases">
        <title>The Genome Sequence of Lactobacillus gasseri strain SV-16A-US.</title>
        <authorList>
            <consortium name="The Broad Institute Genome Sequencing Platform"/>
            <person name="Ward D."/>
            <person name="Earl A."/>
            <person name="Feldgarden M."/>
            <person name="Gevers D."/>
            <person name="Young S.K."/>
            <person name="Zeng Q."/>
            <person name="Koehrsen M."/>
            <person name="Alvarado L."/>
            <person name="Berlin A."/>
            <person name="Bochicchio J."/>
            <person name="Borenstein D."/>
            <person name="Chapman S.B."/>
            <person name="Chen Z."/>
            <person name="Engels R."/>
            <person name="Freedman E."/>
            <person name="Gellesch M."/>
            <person name="Goldberg J."/>
            <person name="Griggs A."/>
            <person name="Gujja S."/>
            <person name="Heilman E."/>
            <person name="Heiman D."/>
            <person name="Hepburn T."/>
            <person name="Howarth C."/>
            <person name="Jen D."/>
            <person name="Larson L."/>
            <person name="Mehta T."/>
            <person name="Park D."/>
            <person name="Pearson M."/>
            <person name="Roberts A."/>
            <person name="Saif S."/>
            <person name="Shea T."/>
            <person name="Shenoy N."/>
            <person name="Sisk P."/>
            <person name="Stolte C."/>
            <person name="Sykes S."/>
            <person name="Thomson T."/>
            <person name="Walk T."/>
            <person name="White J."/>
            <person name="Yandava C."/>
            <person name="Liu Y."/>
            <person name="Xu Q."/>
            <person name="Haas B."/>
            <person name="Nusbaum C."/>
            <person name="Birren B."/>
        </authorList>
    </citation>
    <scope>NUCLEOTIDE SEQUENCE [LARGE SCALE GENOMIC DNA]</scope>
    <source>
        <strain evidence="1 2">SV-16A-US</strain>
    </source>
</reference>
<evidence type="ECO:0000313" key="2">
    <source>
        <dbReference type="Proteomes" id="UP000030761"/>
    </source>
</evidence>